<gene>
    <name evidence="1" type="ORF">EGK74_14040</name>
</gene>
<evidence type="ECO:0000313" key="1">
    <source>
        <dbReference type="EMBL" id="RPD82960.1"/>
    </source>
</evidence>
<dbReference type="AlphaFoldDB" id="A0A3N4MT85"/>
<dbReference type="RefSeq" id="WP_277352492.1">
    <property type="nucleotide sequence ID" value="NZ_RPFL01000125.1"/>
</dbReference>
<proteinExistence type="predicted"/>
<reference evidence="1 2" key="1">
    <citation type="submission" date="2018-11" db="EMBL/GenBank/DDBJ databases">
        <title>Neisseria weixii sp. nov. isolated from the rectal contents of plateau pika (Ochotona cruzoniae).</title>
        <authorList>
            <person name="Zhang G."/>
        </authorList>
    </citation>
    <scope>NUCLEOTIDE SEQUENCE [LARGE SCALE GENOMIC DNA]</scope>
    <source>
        <strain evidence="1 2">10009</strain>
    </source>
</reference>
<name>A0A3N4MT85_9NEIS</name>
<protein>
    <submittedName>
        <fullName evidence="1">Uncharacterized protein</fullName>
    </submittedName>
</protein>
<dbReference type="InterPro" id="IPR008708">
    <property type="entry name" value="Neisseria_TspB"/>
</dbReference>
<organism evidence="1 2">
    <name type="scientific">Neisseria weixii</name>
    <dbReference type="NCBI Taxonomy" id="1853276"/>
    <lineage>
        <taxon>Bacteria</taxon>
        <taxon>Pseudomonadati</taxon>
        <taxon>Pseudomonadota</taxon>
        <taxon>Betaproteobacteria</taxon>
        <taxon>Neisseriales</taxon>
        <taxon>Neisseriaceae</taxon>
        <taxon>Neisseria</taxon>
    </lineage>
</organism>
<dbReference type="Pfam" id="PF05616">
    <property type="entry name" value="Neisseria_TspB"/>
    <property type="match status" value="1"/>
</dbReference>
<comment type="caution">
    <text evidence="1">The sequence shown here is derived from an EMBL/GenBank/DDBJ whole genome shotgun (WGS) entry which is preliminary data.</text>
</comment>
<dbReference type="EMBL" id="RPFL01000125">
    <property type="protein sequence ID" value="RPD82960.1"/>
    <property type="molecule type" value="Genomic_DNA"/>
</dbReference>
<dbReference type="Proteomes" id="UP000272412">
    <property type="component" value="Unassembled WGS sequence"/>
</dbReference>
<keyword evidence="2" id="KW-1185">Reference proteome</keyword>
<sequence>VRYAPTGDRSTSKVPAKLTASVSRQTVLNSAFSIAKGGARIATRAFPLFGNALLLKQAYDVVKGDIESAGYKYNEVSDEFEKYYDGAYCTPENLCVGLDSSVISALRKSGTQSQKDAVTYVDMLVEKAAQKDFAQKKQDPDYRLKDHSFQSCNTSHQGANCYVYSSKDRLRSPYVFTLKEFQISETLTQEEFLKLATGSIDSRPTPFVEGSGRPDYKEELSVSPTTVTIETKDGPVVISFGRDKDGKTNVTVNITG</sequence>
<feature type="non-terminal residue" evidence="1">
    <location>
        <position position="1"/>
    </location>
</feature>
<accession>A0A3N4MT85</accession>
<feature type="non-terminal residue" evidence="1">
    <location>
        <position position="256"/>
    </location>
</feature>
<evidence type="ECO:0000313" key="2">
    <source>
        <dbReference type="Proteomes" id="UP000272412"/>
    </source>
</evidence>